<dbReference type="AlphaFoldDB" id="E2A0Y6"/>
<sequence>MALASHDSDFLYEDSRSRHDKTSRLGNQYKEVQNKRWLEDSQFLGNSSISSGAKWKDILFVSLSFPSRGASFARSRIVLNVSSVIGERFVDRSTMIAGREEQDDDVEHDRSVVAPLDLRCANASAHKRGNSGLRPS</sequence>
<evidence type="ECO:0000313" key="2">
    <source>
        <dbReference type="Proteomes" id="UP000000311"/>
    </source>
</evidence>
<dbReference type="Proteomes" id="UP000000311">
    <property type="component" value="Unassembled WGS sequence"/>
</dbReference>
<reference evidence="1 2" key="1">
    <citation type="journal article" date="2010" name="Science">
        <title>Genomic comparison of the ants Camponotus floridanus and Harpegnathos saltator.</title>
        <authorList>
            <person name="Bonasio R."/>
            <person name="Zhang G."/>
            <person name="Ye C."/>
            <person name="Mutti N.S."/>
            <person name="Fang X."/>
            <person name="Qin N."/>
            <person name="Donahue G."/>
            <person name="Yang P."/>
            <person name="Li Q."/>
            <person name="Li C."/>
            <person name="Zhang P."/>
            <person name="Huang Z."/>
            <person name="Berger S.L."/>
            <person name="Reinberg D."/>
            <person name="Wang J."/>
            <person name="Liebig J."/>
        </authorList>
    </citation>
    <scope>NUCLEOTIDE SEQUENCE [LARGE SCALE GENOMIC DNA]</scope>
    <source>
        <strain evidence="2">C129</strain>
    </source>
</reference>
<keyword evidence="2" id="KW-1185">Reference proteome</keyword>
<protein>
    <submittedName>
        <fullName evidence="1">Uncharacterized protein</fullName>
    </submittedName>
</protein>
<gene>
    <name evidence="1" type="ORF">EAG_11331</name>
</gene>
<accession>E2A0Y6</accession>
<dbReference type="EMBL" id="GL435626">
    <property type="protein sequence ID" value="EFN73039.1"/>
    <property type="molecule type" value="Genomic_DNA"/>
</dbReference>
<name>E2A0Y6_CAMFO</name>
<organism evidence="2">
    <name type="scientific">Camponotus floridanus</name>
    <name type="common">Florida carpenter ant</name>
    <dbReference type="NCBI Taxonomy" id="104421"/>
    <lineage>
        <taxon>Eukaryota</taxon>
        <taxon>Metazoa</taxon>
        <taxon>Ecdysozoa</taxon>
        <taxon>Arthropoda</taxon>
        <taxon>Hexapoda</taxon>
        <taxon>Insecta</taxon>
        <taxon>Pterygota</taxon>
        <taxon>Neoptera</taxon>
        <taxon>Endopterygota</taxon>
        <taxon>Hymenoptera</taxon>
        <taxon>Apocrita</taxon>
        <taxon>Aculeata</taxon>
        <taxon>Formicoidea</taxon>
        <taxon>Formicidae</taxon>
        <taxon>Formicinae</taxon>
        <taxon>Camponotus</taxon>
    </lineage>
</organism>
<proteinExistence type="predicted"/>
<evidence type="ECO:0000313" key="1">
    <source>
        <dbReference type="EMBL" id="EFN73039.1"/>
    </source>
</evidence>
<dbReference type="InParanoid" id="E2A0Y6"/>